<name>A0AAF0KYE9_9CAUD</name>
<keyword evidence="2" id="KW-1185">Reference proteome</keyword>
<accession>A0AAF0KYE9</accession>
<dbReference type="Proteomes" id="UP001223176">
    <property type="component" value="Segment"/>
</dbReference>
<evidence type="ECO:0000313" key="1">
    <source>
        <dbReference type="EMBL" id="WHS68318.1"/>
    </source>
</evidence>
<evidence type="ECO:0000313" key="2">
    <source>
        <dbReference type="Proteomes" id="UP001223176"/>
    </source>
</evidence>
<sequence length="57" mass="6446">MDKSNASTVDWCFSMRDEAYANGNVEEAENYQKLAQDWQAKERAPVGERGVTRSCSD</sequence>
<reference evidence="1" key="1">
    <citation type="submission" date="2023-04" db="EMBL/GenBank/DDBJ databases">
        <title>Isolation and Characterization of Novel Plasmid-specific Phages Infecting Bacteria Carrying Diverse Conjugative Plasmids.</title>
        <authorList>
            <person name="Parra B."/>
            <person name="Cockx B."/>
            <person name="Lutz V.T."/>
            <person name="Bronsted L."/>
            <person name="Smets B.F."/>
            <person name="Dechesne A."/>
        </authorList>
    </citation>
    <scope>NUCLEOTIDE SEQUENCE</scope>
</reference>
<proteinExistence type="predicted"/>
<protein>
    <submittedName>
        <fullName evidence="1">Uncharacterized protein</fullName>
    </submittedName>
</protein>
<dbReference type="EMBL" id="OQ829281">
    <property type="protein sequence ID" value="WHS68318.1"/>
    <property type="molecule type" value="Genomic_DNA"/>
</dbReference>
<organism evidence="1 2">
    <name type="scientific">phage PKM.Lu.22.1</name>
    <dbReference type="NCBI Taxonomy" id="3049197"/>
    <lineage>
        <taxon>Viruses</taxon>
        <taxon>Duplodnaviria</taxon>
        <taxon>Heunggongvirae</taxon>
        <taxon>Uroviricota</taxon>
        <taxon>Caudoviricetes</taxon>
        <taxon>Grimontviridae</taxon>
    </lineage>
</organism>